<dbReference type="CDD" id="cd05374">
    <property type="entry name" value="17beta-HSD-like_SDR_c"/>
    <property type="match status" value="1"/>
</dbReference>
<name>A0A7W7ZTI8_9BACT</name>
<dbReference type="InterPro" id="IPR036291">
    <property type="entry name" value="NAD(P)-bd_dom_sf"/>
</dbReference>
<dbReference type="InterPro" id="IPR002347">
    <property type="entry name" value="SDR_fam"/>
</dbReference>
<dbReference type="PRINTS" id="PR00081">
    <property type="entry name" value="GDHRDH"/>
</dbReference>
<dbReference type="RefSeq" id="WP_221314533.1">
    <property type="nucleotide sequence ID" value="NZ_JACHIO010000020.1"/>
</dbReference>
<reference evidence="4 5" key="1">
    <citation type="submission" date="2020-08" db="EMBL/GenBank/DDBJ databases">
        <title>Genomic Encyclopedia of Type Strains, Phase IV (KMG-V): Genome sequencing to study the core and pangenomes of soil and plant-associated prokaryotes.</title>
        <authorList>
            <person name="Whitman W."/>
        </authorList>
    </citation>
    <scope>NUCLEOTIDE SEQUENCE [LARGE SCALE GENOMIC DNA]</scope>
    <source>
        <strain evidence="4 5">X5P3</strain>
    </source>
</reference>
<gene>
    <name evidence="4" type="ORF">HDF15_004196</name>
</gene>
<protein>
    <submittedName>
        <fullName evidence="4">NAD(P)-dependent dehydrogenase (Short-subunit alcohol dehydrogenase family)</fullName>
    </submittedName>
</protein>
<dbReference type="Proteomes" id="UP000584867">
    <property type="component" value="Unassembled WGS sequence"/>
</dbReference>
<dbReference type="GO" id="GO:0016491">
    <property type="term" value="F:oxidoreductase activity"/>
    <property type="evidence" value="ECO:0007669"/>
    <property type="project" value="UniProtKB-KW"/>
</dbReference>
<dbReference type="Gene3D" id="3.40.50.720">
    <property type="entry name" value="NAD(P)-binding Rossmann-like Domain"/>
    <property type="match status" value="1"/>
</dbReference>
<evidence type="ECO:0000256" key="3">
    <source>
        <dbReference type="RuleBase" id="RU000363"/>
    </source>
</evidence>
<proteinExistence type="inferred from homology"/>
<evidence type="ECO:0000256" key="2">
    <source>
        <dbReference type="ARBA" id="ARBA00023002"/>
    </source>
</evidence>
<keyword evidence="2" id="KW-0560">Oxidoreductase</keyword>
<comment type="caution">
    <text evidence="4">The sequence shown here is derived from an EMBL/GenBank/DDBJ whole genome shotgun (WGS) entry which is preliminary data.</text>
</comment>
<dbReference type="SUPFAM" id="SSF51735">
    <property type="entry name" value="NAD(P)-binding Rossmann-fold domains"/>
    <property type="match status" value="1"/>
</dbReference>
<dbReference type="AlphaFoldDB" id="A0A7W7ZTI8"/>
<evidence type="ECO:0000313" key="4">
    <source>
        <dbReference type="EMBL" id="MBB5065826.1"/>
    </source>
</evidence>
<dbReference type="NCBIfam" id="NF004824">
    <property type="entry name" value="PRK06180.1"/>
    <property type="match status" value="1"/>
</dbReference>
<evidence type="ECO:0000256" key="1">
    <source>
        <dbReference type="ARBA" id="ARBA00006484"/>
    </source>
</evidence>
<dbReference type="PRINTS" id="PR00080">
    <property type="entry name" value="SDRFAMILY"/>
</dbReference>
<dbReference type="Pfam" id="PF00106">
    <property type="entry name" value="adh_short"/>
    <property type="match status" value="1"/>
</dbReference>
<sequence length="279" mass="30011">MANKTILITGVSSGLGLALAQEALAQGWTVVGTVRSEEAARNFTATAPGKSFAYVLDVTDYARIPEVVAEIEKTIGGIEVLVNNAGYGMEGPIEESSLEEIRRQFEVNVFGALAVTQAVLPFMRQRRSGRILNITSMGGLITFPGVGIYHGSKFALEGLSETLGKEVRGFGIFVTAVAPGGFRTDWAGRSLSRAPRTIPDYDEMFEPQREARQQRNGKQSGDPVKAAKAMLTILADPNPPAHLLLGPDAVKLVEEKLDALKAEIEAYRSLSISTDFDAI</sequence>
<dbReference type="InterPro" id="IPR051911">
    <property type="entry name" value="SDR_oxidoreductase"/>
</dbReference>
<accession>A0A7W7ZTI8</accession>
<comment type="similarity">
    <text evidence="1 3">Belongs to the short-chain dehydrogenases/reductases (SDR) family.</text>
</comment>
<organism evidence="4 5">
    <name type="scientific">Granulicella mallensis</name>
    <dbReference type="NCBI Taxonomy" id="940614"/>
    <lineage>
        <taxon>Bacteria</taxon>
        <taxon>Pseudomonadati</taxon>
        <taxon>Acidobacteriota</taxon>
        <taxon>Terriglobia</taxon>
        <taxon>Terriglobales</taxon>
        <taxon>Acidobacteriaceae</taxon>
        <taxon>Granulicella</taxon>
    </lineage>
</organism>
<dbReference type="PANTHER" id="PTHR43976:SF16">
    <property type="entry name" value="SHORT-CHAIN DEHYDROGENASE_REDUCTASE FAMILY PROTEIN"/>
    <property type="match status" value="1"/>
</dbReference>
<evidence type="ECO:0000313" key="5">
    <source>
        <dbReference type="Proteomes" id="UP000584867"/>
    </source>
</evidence>
<dbReference type="EMBL" id="JACHIO010000020">
    <property type="protein sequence ID" value="MBB5065826.1"/>
    <property type="molecule type" value="Genomic_DNA"/>
</dbReference>
<dbReference type="PANTHER" id="PTHR43976">
    <property type="entry name" value="SHORT CHAIN DEHYDROGENASE"/>
    <property type="match status" value="1"/>
</dbReference>